<feature type="signal peptide" evidence="1">
    <location>
        <begin position="1"/>
        <end position="19"/>
    </location>
</feature>
<keyword evidence="1" id="KW-0732">Signal</keyword>
<accession>A0A085WIK3</accession>
<evidence type="ECO:0000256" key="1">
    <source>
        <dbReference type="SAM" id="SignalP"/>
    </source>
</evidence>
<sequence length="745" mass="80251">MHLQRVSFAVLGLSFCLLAAGCDSAPPEVLPAVAPEEALHSERGGIGTSSQALLSSSPRTIDPRRSLAVTDESILAQFSFQSVMQQLVTQAGVAGVDRMTLFRQLWDTQNPAPGLNLGPHCDDVRDGALQPIFNGYPIDCPRAEGLETQIDPFSNPTTNAQAYIPIGLFNRFDLAPASGANCGEYRIAFGKRGGFGRNLLIFEAVLPNPHPEQGLEGCRPVVEFWAGLSTPTRTSADRATALRNFYFTGLAGFLPVIHLDNYGNRATGATGQLRTNQFMDSTWNLREFKLKKTCGTSCTLRWMPATDKTNPAGTLFDPASPHALADDFRAAFLATEVSRLALNDINRFNMVVADKFNSGQSEVEFGGDTDYDSIFGGASAFRTSIQSKLTSIGSTLTPDHIVRRAQALSCAGCHQLSNGRDLGFRTGSGSTIPWPNSLGFTHVSEQLREPSPDGGNRFVISPALTDVFLPHRKQVFEDFLNTLSYTFTGAVGISGSDMVGPNRLTKGPCTGQPFTTPDPEGATLAVTNSELGTASWDCAEPNFWFGSNLGRPLSPNAATQAFTFKPPAGYTCDGYDLYGPYASHTFSKSGNNCTLSITLGTPGDLFLWFYVKPTLAYKVSGAVAIDGSDAMGANRVTQGPCAGKPFITGSTTRVNNAQLLNSRWDCVEPSFWFGDVLGQRVSLSATSQSFTYTPPAGFACTWYGLYGDKTGESFTRSGNNCTLTLQPNAAVKRGELFLWFFVQPL</sequence>
<evidence type="ECO:0000313" key="2">
    <source>
        <dbReference type="EMBL" id="KFE67516.1"/>
    </source>
</evidence>
<dbReference type="RefSeq" id="WP_052420109.1">
    <property type="nucleotide sequence ID" value="NZ_JMCB01000007.1"/>
</dbReference>
<evidence type="ECO:0000313" key="3">
    <source>
        <dbReference type="Proteomes" id="UP000028725"/>
    </source>
</evidence>
<dbReference type="Proteomes" id="UP000028725">
    <property type="component" value="Unassembled WGS sequence"/>
</dbReference>
<feature type="chain" id="PRO_5001799740" description="Cytochrome c domain-containing protein" evidence="1">
    <location>
        <begin position="20"/>
        <end position="745"/>
    </location>
</feature>
<comment type="caution">
    <text evidence="2">The sequence shown here is derived from an EMBL/GenBank/DDBJ whole genome shotgun (WGS) entry which is preliminary data.</text>
</comment>
<dbReference type="OrthoDB" id="8115254at2"/>
<evidence type="ECO:0008006" key="4">
    <source>
        <dbReference type="Google" id="ProtNLM"/>
    </source>
</evidence>
<gene>
    <name evidence="2" type="ORF">DB31_7999</name>
</gene>
<organism evidence="2 3">
    <name type="scientific">Hyalangium minutum</name>
    <dbReference type="NCBI Taxonomy" id="394096"/>
    <lineage>
        <taxon>Bacteria</taxon>
        <taxon>Pseudomonadati</taxon>
        <taxon>Myxococcota</taxon>
        <taxon>Myxococcia</taxon>
        <taxon>Myxococcales</taxon>
        <taxon>Cystobacterineae</taxon>
        <taxon>Archangiaceae</taxon>
        <taxon>Hyalangium</taxon>
    </lineage>
</organism>
<protein>
    <recommendedName>
        <fullName evidence="4">Cytochrome c domain-containing protein</fullName>
    </recommendedName>
</protein>
<keyword evidence="3" id="KW-1185">Reference proteome</keyword>
<dbReference type="PROSITE" id="PS51257">
    <property type="entry name" value="PROKAR_LIPOPROTEIN"/>
    <property type="match status" value="1"/>
</dbReference>
<proteinExistence type="predicted"/>
<reference evidence="2 3" key="1">
    <citation type="submission" date="2014-04" db="EMBL/GenBank/DDBJ databases">
        <title>Genome assembly of Hyalangium minutum DSM 14724.</title>
        <authorList>
            <person name="Sharma G."/>
            <person name="Subramanian S."/>
        </authorList>
    </citation>
    <scope>NUCLEOTIDE SEQUENCE [LARGE SCALE GENOMIC DNA]</scope>
    <source>
        <strain evidence="2 3">DSM 14724</strain>
    </source>
</reference>
<dbReference type="EMBL" id="JMCB01000007">
    <property type="protein sequence ID" value="KFE67516.1"/>
    <property type="molecule type" value="Genomic_DNA"/>
</dbReference>
<dbReference type="AlphaFoldDB" id="A0A085WIK3"/>
<name>A0A085WIK3_9BACT</name>